<dbReference type="VEuPathDB" id="TrichDB:TVAG_489120"/>
<dbReference type="RefSeq" id="XP_001315591.1">
    <property type="nucleotide sequence ID" value="XM_001315556.1"/>
</dbReference>
<organism evidence="1 2">
    <name type="scientific">Trichomonas vaginalis (strain ATCC PRA-98 / G3)</name>
    <dbReference type="NCBI Taxonomy" id="412133"/>
    <lineage>
        <taxon>Eukaryota</taxon>
        <taxon>Metamonada</taxon>
        <taxon>Parabasalia</taxon>
        <taxon>Trichomonadida</taxon>
        <taxon>Trichomonadidae</taxon>
        <taxon>Trichomonas</taxon>
    </lineage>
</organism>
<reference evidence="1" key="1">
    <citation type="submission" date="2006-10" db="EMBL/GenBank/DDBJ databases">
        <authorList>
            <person name="Amadeo P."/>
            <person name="Zhao Q."/>
            <person name="Wortman J."/>
            <person name="Fraser-Liggett C."/>
            <person name="Carlton J."/>
        </authorList>
    </citation>
    <scope>NUCLEOTIDE SEQUENCE</scope>
    <source>
        <strain evidence="1">G3</strain>
    </source>
</reference>
<evidence type="ECO:0000313" key="2">
    <source>
        <dbReference type="Proteomes" id="UP000001542"/>
    </source>
</evidence>
<gene>
    <name evidence="1" type="ORF">TVAG_489120</name>
</gene>
<dbReference type="InParanoid" id="A2EVC2"/>
<name>A2EVC2_TRIV3</name>
<dbReference type="KEGG" id="tva:4761215"/>
<keyword evidence="2" id="KW-1185">Reference proteome</keyword>
<accession>A2EVC2</accession>
<reference evidence="1" key="2">
    <citation type="journal article" date="2007" name="Science">
        <title>Draft genome sequence of the sexually transmitted pathogen Trichomonas vaginalis.</title>
        <authorList>
            <person name="Carlton J.M."/>
            <person name="Hirt R.P."/>
            <person name="Silva J.C."/>
            <person name="Delcher A.L."/>
            <person name="Schatz M."/>
            <person name="Zhao Q."/>
            <person name="Wortman J.R."/>
            <person name="Bidwell S.L."/>
            <person name="Alsmark U.C.M."/>
            <person name="Besteiro S."/>
            <person name="Sicheritz-Ponten T."/>
            <person name="Noel C.J."/>
            <person name="Dacks J.B."/>
            <person name="Foster P.G."/>
            <person name="Simillion C."/>
            <person name="Van de Peer Y."/>
            <person name="Miranda-Saavedra D."/>
            <person name="Barton G.J."/>
            <person name="Westrop G.D."/>
            <person name="Mueller S."/>
            <person name="Dessi D."/>
            <person name="Fiori P.L."/>
            <person name="Ren Q."/>
            <person name="Paulsen I."/>
            <person name="Zhang H."/>
            <person name="Bastida-Corcuera F.D."/>
            <person name="Simoes-Barbosa A."/>
            <person name="Brown M.T."/>
            <person name="Hayes R.D."/>
            <person name="Mukherjee M."/>
            <person name="Okumura C.Y."/>
            <person name="Schneider R."/>
            <person name="Smith A.J."/>
            <person name="Vanacova S."/>
            <person name="Villalvazo M."/>
            <person name="Haas B.J."/>
            <person name="Pertea M."/>
            <person name="Feldblyum T.V."/>
            <person name="Utterback T.R."/>
            <person name="Shu C.L."/>
            <person name="Osoegawa K."/>
            <person name="de Jong P.J."/>
            <person name="Hrdy I."/>
            <person name="Horvathova L."/>
            <person name="Zubacova Z."/>
            <person name="Dolezal P."/>
            <person name="Malik S.B."/>
            <person name="Logsdon J.M. Jr."/>
            <person name="Henze K."/>
            <person name="Gupta A."/>
            <person name="Wang C.C."/>
            <person name="Dunne R.L."/>
            <person name="Upcroft J.A."/>
            <person name="Upcroft P."/>
            <person name="White O."/>
            <person name="Salzberg S.L."/>
            <person name="Tang P."/>
            <person name="Chiu C.-H."/>
            <person name="Lee Y.-S."/>
            <person name="Embley T.M."/>
            <person name="Coombs G.H."/>
            <person name="Mottram J.C."/>
            <person name="Tachezy J."/>
            <person name="Fraser-Liggett C.M."/>
            <person name="Johnson P.J."/>
        </authorList>
    </citation>
    <scope>NUCLEOTIDE SEQUENCE [LARGE SCALE GENOMIC DNA]</scope>
    <source>
        <strain evidence="1">G3</strain>
    </source>
</reference>
<protein>
    <submittedName>
        <fullName evidence="1">Uncharacterized protein</fullName>
    </submittedName>
</protein>
<evidence type="ECO:0000313" key="1">
    <source>
        <dbReference type="EMBL" id="EAY03368.1"/>
    </source>
</evidence>
<sequence>MNTLKADLRTILLQEKEHPLTQEIESLIEQSFNPNYIKPVKTWALIHDEKKRSKLIALLKGGMTIKKLPKLVTGVLEPQPEFVLTTATSVIDVNHCFPQISPRRKQMDVTRRSQIMEQGIFGNSSKYAGVQQPKSNIIEFQCRKLFNPLAMERILPTAELNIAFIREIANWCDTNANYYPYIDKAPDFESSPRGQAYLYKRILKEDHLMNNTYVQTNPNSPRLREPPSTSRSLMYSVYKDTFSPESTKGFKPSNPVIPPLGQCPFSRYPQVNAEEYVYTNEQVQEQCLSNRTARRAFRNVFNAKTHI</sequence>
<dbReference type="EMBL" id="DS113506">
    <property type="protein sequence ID" value="EAY03368.1"/>
    <property type="molecule type" value="Genomic_DNA"/>
</dbReference>
<proteinExistence type="predicted"/>
<dbReference type="VEuPathDB" id="TrichDB:TVAGG3_0450320"/>
<dbReference type="AlphaFoldDB" id="A2EVC2"/>
<dbReference type="Proteomes" id="UP000001542">
    <property type="component" value="Unassembled WGS sequence"/>
</dbReference>